<dbReference type="SMART" id="SM00891">
    <property type="entry name" value="ERCC4"/>
    <property type="match status" value="1"/>
</dbReference>
<evidence type="ECO:0000256" key="2">
    <source>
        <dbReference type="ARBA" id="ARBA00015502"/>
    </source>
</evidence>
<dbReference type="EMBL" id="OP880253">
    <property type="protein sequence ID" value="WAE39536.1"/>
    <property type="molecule type" value="Genomic_DNA"/>
</dbReference>
<proteinExistence type="inferred from homology"/>
<dbReference type="CDD" id="cd22367">
    <property type="entry name" value="XPF_ERCC4_MUS81-like"/>
    <property type="match status" value="1"/>
</dbReference>
<organism evidence="5 6">
    <name type="scientific">Methanophagales virus GBV302</name>
    <dbReference type="NCBI Taxonomy" id="2999281"/>
    <lineage>
        <taxon>Viruses</taxon>
        <taxon>Duplodnaviria</taxon>
        <taxon>Heunggongvirae</taxon>
        <taxon>Uroviricota</taxon>
        <taxon>Caudoviricetes</taxon>
        <taxon>Nakonvirales</taxon>
        <taxon>Ekchuahviridae</taxon>
        <taxon>Kukulkanvirus</taxon>
        <taxon>Kukulkanvirus mexicoense</taxon>
    </lineage>
</organism>
<protein>
    <recommendedName>
        <fullName evidence="2">ERCC4 domain-containing protein EP364R</fullName>
    </recommendedName>
</protein>
<comment type="similarity">
    <text evidence="1">Belongs to the asfivirus EP364R family.</text>
</comment>
<dbReference type="InterPro" id="IPR006166">
    <property type="entry name" value="ERCC4_domain"/>
</dbReference>
<dbReference type="GO" id="GO:0006259">
    <property type="term" value="P:DNA metabolic process"/>
    <property type="evidence" value="ECO:0007669"/>
    <property type="project" value="UniProtKB-ARBA"/>
</dbReference>
<gene>
    <name evidence="5" type="ORF">FHOMOCKG_00008</name>
</gene>
<evidence type="ECO:0000259" key="4">
    <source>
        <dbReference type="SMART" id="SM00891"/>
    </source>
</evidence>
<keyword evidence="6" id="KW-1185">Reference proteome</keyword>
<feature type="domain" description="ERCC4" evidence="4">
    <location>
        <begin position="4"/>
        <end position="84"/>
    </location>
</feature>
<dbReference type="SUPFAM" id="SSF52980">
    <property type="entry name" value="Restriction endonuclease-like"/>
    <property type="match status" value="1"/>
</dbReference>
<dbReference type="Gene3D" id="3.40.50.10130">
    <property type="match status" value="1"/>
</dbReference>
<accession>A0A9E9A655</accession>
<evidence type="ECO:0000313" key="6">
    <source>
        <dbReference type="Proteomes" id="UP001156237"/>
    </source>
</evidence>
<reference evidence="5 6" key="1">
    <citation type="submission" date="2022-10" db="EMBL/GenBank/DDBJ databases">
        <title>Evolutionary Diversification of Methanotrophic Ca. Methanophagales (ANME-1) and Their Expansive Virome.</title>
        <authorList>
            <person name="Laso-Perez R."/>
            <person name="Wu F."/>
            <person name="Cremiere A."/>
            <person name="Speth D.R."/>
            <person name="Magyar J.S."/>
            <person name="Krupovic M."/>
            <person name="Orphan V.J."/>
        </authorList>
    </citation>
    <scope>NUCLEOTIDE SEQUENCE [LARGE SCALE GENOMIC DNA]</scope>
</reference>
<name>A0A9E9A655_9CAUD</name>
<dbReference type="Proteomes" id="UP001156237">
    <property type="component" value="Segment"/>
</dbReference>
<dbReference type="GO" id="GO:0003677">
    <property type="term" value="F:DNA binding"/>
    <property type="evidence" value="ECO:0007669"/>
    <property type="project" value="InterPro"/>
</dbReference>
<dbReference type="Pfam" id="PF02732">
    <property type="entry name" value="ERCC4"/>
    <property type="match status" value="1"/>
</dbReference>
<dbReference type="GO" id="GO:0004518">
    <property type="term" value="F:nuclease activity"/>
    <property type="evidence" value="ECO:0007669"/>
    <property type="project" value="InterPro"/>
</dbReference>
<dbReference type="InterPro" id="IPR011335">
    <property type="entry name" value="Restrct_endonuc-II-like"/>
</dbReference>
<evidence type="ECO:0000313" key="5">
    <source>
        <dbReference type="EMBL" id="WAE39536.1"/>
    </source>
</evidence>
<comment type="function">
    <text evidence="3">Plays a role in the inhibition of type I interferon signaling pathway. Mechanistically, specifically interacts with 2',3'-cGAMP and cleaves it via its phosphodiesterase activity. In turn, prevents 2',3'-cGAMP interaction with host ER-resident STING1 leading to inhibition of downstream signaling pathway and type I interferon production.</text>
</comment>
<sequence>MDKEVIIDTREPKHVLDIATKTLKDYKVKRAKLEVGDIQFEDIIVERKTPSDFVTSARRSDFWTNLYVMKTNYKHSFLLIDGDDFSWREVISRRGITNSMVEGAKVSVLMMGIPIIEFAKLSSAFKHLDVMFQKKVSVKPPRTADLKISKLNANLHSLRIASLMCVPRIGNVTAEKLLREYGTLISVIEEAKNADTPAKKRIYDFFYGEDKDNQNENPKRNFGTN</sequence>
<evidence type="ECO:0000256" key="3">
    <source>
        <dbReference type="ARBA" id="ARBA00034463"/>
    </source>
</evidence>
<evidence type="ECO:0000256" key="1">
    <source>
        <dbReference type="ARBA" id="ARBA00008322"/>
    </source>
</evidence>